<proteinExistence type="inferred from homology"/>
<keyword evidence="4" id="KW-0496">Mitochondrion</keyword>
<comment type="subcellular location">
    <subcellularLocation>
        <location evidence="1">Mitochondrion</location>
    </subcellularLocation>
</comment>
<evidence type="ECO:0000313" key="8">
    <source>
        <dbReference type="RefSeq" id="XP_001400328.3"/>
    </source>
</evidence>
<evidence type="ECO:0000256" key="1">
    <source>
        <dbReference type="ARBA" id="ARBA00004173"/>
    </source>
</evidence>
<dbReference type="Gene3D" id="3.40.30.10">
    <property type="entry name" value="Glutaredoxin"/>
    <property type="match status" value="1"/>
</dbReference>
<comment type="similarity">
    <text evidence="2">Belongs to the mitochondrion-specific ribosomal protein mL53 family.</text>
</comment>
<evidence type="ECO:0000256" key="5">
    <source>
        <dbReference type="ARBA" id="ARBA00023274"/>
    </source>
</evidence>
<evidence type="ECO:0000256" key="7">
    <source>
        <dbReference type="SAM" id="MobiDB-lite"/>
    </source>
</evidence>
<dbReference type="RefSeq" id="XP_001400328.3">
    <property type="nucleotide sequence ID" value="XM_001400291.3"/>
</dbReference>
<sequence>MCPQLTLQRHRFPSPVPEAAADLPPTPRSISLTQHHILPLYTSQHPQDRPTLQTTTTKTTAKMTIPLSTISTFRTTFNPFLRSARPCRLILSLLRNPTTTPASSPGHIDIKVTQLPRSSTQEPELTIGFKNGKELKIEVGKRQMKIGDVVEEIARVGRAIELLFGKIAMLKSAYM</sequence>
<dbReference type="VEuPathDB" id="FungiDB:An02g12000"/>
<dbReference type="InterPro" id="IPR019716">
    <property type="entry name" value="Ribosomal_mL53"/>
</dbReference>
<dbReference type="GeneID" id="4979737"/>
<reference evidence="8" key="2">
    <citation type="submission" date="2025-08" db="UniProtKB">
        <authorList>
            <consortium name="RefSeq"/>
        </authorList>
    </citation>
    <scope>IDENTIFICATION</scope>
</reference>
<dbReference type="Pfam" id="PF10780">
    <property type="entry name" value="MRP_L53"/>
    <property type="match status" value="1"/>
</dbReference>
<dbReference type="GO" id="GO:1990904">
    <property type="term" value="C:ribonucleoprotein complex"/>
    <property type="evidence" value="ECO:0007669"/>
    <property type="project" value="UniProtKB-KW"/>
</dbReference>
<dbReference type="AlphaFoldDB" id="A0AAJ6QJS2"/>
<dbReference type="KEGG" id="ang:An02g12000"/>
<keyword evidence="5" id="KW-0687">Ribonucleoprotein</keyword>
<protein>
    <recommendedName>
        <fullName evidence="6">Large ribosomal subunit protein mL53</fullName>
    </recommendedName>
</protein>
<keyword evidence="3" id="KW-0689">Ribosomal protein</keyword>
<feature type="region of interest" description="Disordered" evidence="7">
    <location>
        <begin position="1"/>
        <end position="23"/>
    </location>
</feature>
<dbReference type="GO" id="GO:0005840">
    <property type="term" value="C:ribosome"/>
    <property type="evidence" value="ECO:0007669"/>
    <property type="project" value="UniProtKB-KW"/>
</dbReference>
<evidence type="ECO:0000256" key="2">
    <source>
        <dbReference type="ARBA" id="ARBA00005557"/>
    </source>
</evidence>
<evidence type="ECO:0000256" key="4">
    <source>
        <dbReference type="ARBA" id="ARBA00023128"/>
    </source>
</evidence>
<organism evidence="8">
    <name type="scientific">Aspergillus niger</name>
    <dbReference type="NCBI Taxonomy" id="5061"/>
    <lineage>
        <taxon>Eukaryota</taxon>
        <taxon>Fungi</taxon>
        <taxon>Dikarya</taxon>
        <taxon>Ascomycota</taxon>
        <taxon>Pezizomycotina</taxon>
        <taxon>Eurotiomycetes</taxon>
        <taxon>Eurotiomycetidae</taxon>
        <taxon>Eurotiales</taxon>
        <taxon>Aspergillaceae</taxon>
        <taxon>Aspergillus</taxon>
        <taxon>Aspergillus subgen. Circumdati</taxon>
    </lineage>
</organism>
<evidence type="ECO:0000256" key="3">
    <source>
        <dbReference type="ARBA" id="ARBA00022980"/>
    </source>
</evidence>
<gene>
    <name evidence="8" type="ORF">An02g12000</name>
</gene>
<name>A0AAJ6QJS2_ASPNG</name>
<accession>A0AAJ6QJS2</accession>
<evidence type="ECO:0000256" key="6">
    <source>
        <dbReference type="ARBA" id="ARBA00035180"/>
    </source>
</evidence>
<dbReference type="GO" id="GO:0005739">
    <property type="term" value="C:mitochondrion"/>
    <property type="evidence" value="ECO:0007669"/>
    <property type="project" value="UniProtKB-SubCell"/>
</dbReference>
<reference evidence="8" key="1">
    <citation type="submission" date="2025-02" db="EMBL/GenBank/DDBJ databases">
        <authorList>
            <consortium name="NCBI Genome Project"/>
        </authorList>
    </citation>
    <scope>NUCLEOTIDE SEQUENCE</scope>
</reference>